<dbReference type="AlphaFoldDB" id="A0A060UMM5"/>
<reference evidence="2 3" key="3">
    <citation type="submission" date="2017-03" db="EMBL/GenBank/DDBJ databases">
        <authorList>
            <person name="Regsiter A."/>
            <person name="William W."/>
        </authorList>
    </citation>
    <scope>NUCLEOTIDE SEQUENCE [LARGE SCALE GENOMIC DNA]</scope>
    <source>
        <strain evidence="2">PRJEB5721</strain>
    </source>
</reference>
<sequence length="85" mass="8296">MGQGMPGGRGPGEELLDEVDAAAWTIQFVTEKLVGGTGGGAEAAVDTRAQNGVGLGHSGVVLKAGGDLGLHGRASECGEHAAGVE</sequence>
<accession>A0A060UMM5</accession>
<protein>
    <submittedName>
        <fullName evidence="1">Uncharacterized protein</fullName>
    </submittedName>
</protein>
<reference evidence="1" key="1">
    <citation type="submission" date="2014-03" db="EMBL/GenBank/DDBJ databases">
        <authorList>
            <person name="Genoscope - CEA"/>
        </authorList>
    </citation>
    <scope>NUCLEOTIDE SEQUENCE [LARGE SCALE GENOMIC DNA]</scope>
    <source>
        <strain evidence="1">CF27</strain>
    </source>
</reference>
<proteinExistence type="predicted"/>
<gene>
    <name evidence="2" type="ORF">AFERRI_30188</name>
    <name evidence="1" type="ORF">AFERRI_30376</name>
</gene>
<dbReference type="EMBL" id="LT841305">
    <property type="protein sequence ID" value="SMH66456.1"/>
    <property type="molecule type" value="Genomic_DNA"/>
</dbReference>
<name>A0A060UMM5_9PROT</name>
<dbReference type="EMBL" id="CCCS020000023">
    <property type="protein sequence ID" value="CDQ09730.1"/>
    <property type="molecule type" value="Genomic_DNA"/>
</dbReference>
<dbReference type="Proteomes" id="UP000193925">
    <property type="component" value="Chromosome AFERRI"/>
</dbReference>
<evidence type="ECO:0000313" key="3">
    <source>
        <dbReference type="Proteomes" id="UP000193925"/>
    </source>
</evidence>
<reference evidence="1" key="2">
    <citation type="submission" date="2014-07" db="EMBL/GenBank/DDBJ databases">
        <title>Initial genome analysis of the psychrotolerant acidophile Acidithiobacillus ferrivorans CF27: insights into iron and sulfur oxidation pathways and into biofilm formation.</title>
        <authorList>
            <person name="Talla E."/>
            <person name="Hedrich S."/>
            <person name="Mangenot S."/>
            <person name="Ji B."/>
            <person name="Johnson D.B."/>
            <person name="Barbe V."/>
            <person name="Bonnefoy V."/>
        </authorList>
    </citation>
    <scope>NUCLEOTIDE SEQUENCE [LARGE SCALE GENOMIC DNA]</scope>
    <source>
        <strain evidence="1">CF27</strain>
    </source>
</reference>
<evidence type="ECO:0000313" key="1">
    <source>
        <dbReference type="EMBL" id="CDQ09730.1"/>
    </source>
</evidence>
<keyword evidence="3" id="KW-1185">Reference proteome</keyword>
<evidence type="ECO:0000313" key="2">
    <source>
        <dbReference type="EMBL" id="SMH66456.1"/>
    </source>
</evidence>
<organism evidence="1">
    <name type="scientific">Acidithiobacillus ferrivorans</name>
    <dbReference type="NCBI Taxonomy" id="160808"/>
    <lineage>
        <taxon>Bacteria</taxon>
        <taxon>Pseudomonadati</taxon>
        <taxon>Pseudomonadota</taxon>
        <taxon>Acidithiobacillia</taxon>
        <taxon>Acidithiobacillales</taxon>
        <taxon>Acidithiobacillaceae</taxon>
        <taxon>Acidithiobacillus</taxon>
    </lineage>
</organism>